<evidence type="ECO:0000256" key="2">
    <source>
        <dbReference type="ARBA" id="ARBA00008936"/>
    </source>
</evidence>
<dbReference type="InterPro" id="IPR038376">
    <property type="entry name" value="ATP_synth_asu_C_sf"/>
</dbReference>
<dbReference type="SUPFAM" id="SSF47917">
    <property type="entry name" value="C-terminal domain of alpha and beta subunits of F1 ATP synthase"/>
    <property type="match status" value="1"/>
</dbReference>
<keyword evidence="9" id="KW-1185">Reference proteome</keyword>
<dbReference type="HOGENOM" id="CLU_123054_1_0_1"/>
<evidence type="ECO:0000313" key="8">
    <source>
        <dbReference type="EMBL" id="CAK83394.1"/>
    </source>
</evidence>
<dbReference type="Pfam" id="PF00306">
    <property type="entry name" value="ATP-synt_ab_C"/>
    <property type="match status" value="1"/>
</dbReference>
<dbReference type="Pfam" id="PF00006">
    <property type="entry name" value="ATP-synt_ab"/>
    <property type="match status" value="1"/>
</dbReference>
<evidence type="ECO:0008006" key="10">
    <source>
        <dbReference type="Google" id="ProtNLM"/>
    </source>
</evidence>
<dbReference type="PANTHER" id="PTHR48082">
    <property type="entry name" value="ATP SYNTHASE SUBUNIT ALPHA, MITOCHONDRIAL"/>
    <property type="match status" value="1"/>
</dbReference>
<dbReference type="KEGG" id="ptm:GSPATT00039544001"/>
<dbReference type="STRING" id="5888.A0DK27"/>
<organism evidence="8 9">
    <name type="scientific">Paramecium tetraurelia</name>
    <dbReference type="NCBI Taxonomy" id="5888"/>
    <lineage>
        <taxon>Eukaryota</taxon>
        <taxon>Sar</taxon>
        <taxon>Alveolata</taxon>
        <taxon>Ciliophora</taxon>
        <taxon>Intramacronucleata</taxon>
        <taxon>Oligohymenophorea</taxon>
        <taxon>Peniculida</taxon>
        <taxon>Parameciidae</taxon>
        <taxon>Paramecium</taxon>
    </lineage>
</organism>
<dbReference type="Gene3D" id="3.40.50.300">
    <property type="entry name" value="P-loop containing nucleotide triphosphate hydrolases"/>
    <property type="match status" value="1"/>
</dbReference>
<protein>
    <recommendedName>
        <fullName evidence="10">ATP synthase subunit alpha, mitochondrial</fullName>
    </recommendedName>
</protein>
<gene>
    <name evidence="8" type="ORF">GSPATT00039544001</name>
</gene>
<dbReference type="OrthoDB" id="9832934at2759"/>
<feature type="domain" description="ATPase F1/V1/A1 complex alpha/beta subunit nucleotide-binding" evidence="6">
    <location>
        <begin position="12"/>
        <end position="57"/>
    </location>
</feature>
<comment type="subcellular location">
    <subcellularLocation>
        <location evidence="1">Membrane</location>
    </subcellularLocation>
</comment>
<reference evidence="8 9" key="1">
    <citation type="journal article" date="2006" name="Nature">
        <title>Global trends of whole-genome duplications revealed by the ciliate Paramecium tetraurelia.</title>
        <authorList>
            <consortium name="Genoscope"/>
            <person name="Aury J.-M."/>
            <person name="Jaillon O."/>
            <person name="Duret L."/>
            <person name="Noel B."/>
            <person name="Jubin C."/>
            <person name="Porcel B.M."/>
            <person name="Segurens B."/>
            <person name="Daubin V."/>
            <person name="Anthouard V."/>
            <person name="Aiach N."/>
            <person name="Arnaiz O."/>
            <person name="Billaut A."/>
            <person name="Beisson J."/>
            <person name="Blanc I."/>
            <person name="Bouhouche K."/>
            <person name="Camara F."/>
            <person name="Duharcourt S."/>
            <person name="Guigo R."/>
            <person name="Gogendeau D."/>
            <person name="Katinka M."/>
            <person name="Keller A.-M."/>
            <person name="Kissmehl R."/>
            <person name="Klotz C."/>
            <person name="Koll F."/>
            <person name="Le Moue A."/>
            <person name="Lepere C."/>
            <person name="Malinsky S."/>
            <person name="Nowacki M."/>
            <person name="Nowak J.K."/>
            <person name="Plattner H."/>
            <person name="Poulain J."/>
            <person name="Ruiz F."/>
            <person name="Serrano V."/>
            <person name="Zagulski M."/>
            <person name="Dessen P."/>
            <person name="Betermier M."/>
            <person name="Weissenbach J."/>
            <person name="Scarpelli C."/>
            <person name="Schachter V."/>
            <person name="Sperling L."/>
            <person name="Meyer E."/>
            <person name="Cohen J."/>
            <person name="Wincker P."/>
        </authorList>
    </citation>
    <scope>NUCLEOTIDE SEQUENCE [LARGE SCALE GENOMIC DNA]</scope>
    <source>
        <strain evidence="8 9">Stock d4-2</strain>
    </source>
</reference>
<dbReference type="EMBL" id="CT868467">
    <property type="protein sequence ID" value="CAK83394.1"/>
    <property type="molecule type" value="Genomic_DNA"/>
</dbReference>
<dbReference type="RefSeq" id="XP_001450791.1">
    <property type="nucleotide sequence ID" value="XM_001450754.2"/>
</dbReference>
<dbReference type="AlphaFoldDB" id="A0DK27"/>
<evidence type="ECO:0000256" key="4">
    <source>
        <dbReference type="ARBA" id="ARBA00022781"/>
    </source>
</evidence>
<evidence type="ECO:0000256" key="3">
    <source>
        <dbReference type="ARBA" id="ARBA00022448"/>
    </source>
</evidence>
<dbReference type="InterPro" id="IPR027417">
    <property type="entry name" value="P-loop_NTPase"/>
</dbReference>
<dbReference type="InterPro" id="IPR020003">
    <property type="entry name" value="ATPase_a/bsu_AS"/>
</dbReference>
<evidence type="ECO:0000256" key="1">
    <source>
        <dbReference type="ARBA" id="ARBA00004370"/>
    </source>
</evidence>
<dbReference type="GO" id="GO:0045259">
    <property type="term" value="C:proton-transporting ATP synthase complex"/>
    <property type="evidence" value="ECO:0007669"/>
    <property type="project" value="InterPro"/>
</dbReference>
<evidence type="ECO:0000259" key="7">
    <source>
        <dbReference type="Pfam" id="PF00306"/>
    </source>
</evidence>
<sequence>MEMDHQLPYQLFETQAGDVSAYIPTNVISITDGQIFLETELFFKGIRPAINVGLSVSRVGSAAQIKAMKTVAGRLKLELAQYREVAAFAQFGSDLDAATQQLLNRGAQLTEIAQIKIIRPNVC</sequence>
<evidence type="ECO:0000256" key="5">
    <source>
        <dbReference type="ARBA" id="ARBA00023065"/>
    </source>
</evidence>
<keyword evidence="4" id="KW-0375">Hydrogen ion transport</keyword>
<dbReference type="InParanoid" id="A0DK27"/>
<feature type="domain" description="ATP synthase alpha subunit C-terminal" evidence="7">
    <location>
        <begin position="64"/>
        <end position="112"/>
    </location>
</feature>
<name>A0DK27_PARTE</name>
<dbReference type="PANTHER" id="PTHR48082:SF2">
    <property type="entry name" value="ATP SYNTHASE SUBUNIT ALPHA, MITOCHONDRIAL"/>
    <property type="match status" value="1"/>
</dbReference>
<dbReference type="eggNOG" id="KOG1353">
    <property type="taxonomic scope" value="Eukaryota"/>
</dbReference>
<dbReference type="SUPFAM" id="SSF52540">
    <property type="entry name" value="P-loop containing nucleoside triphosphate hydrolases"/>
    <property type="match status" value="1"/>
</dbReference>
<dbReference type="GeneID" id="5036575"/>
<evidence type="ECO:0000259" key="6">
    <source>
        <dbReference type="Pfam" id="PF00006"/>
    </source>
</evidence>
<dbReference type="InterPro" id="IPR000194">
    <property type="entry name" value="ATPase_F1/V1/A1_a/bsu_nucl-bd"/>
</dbReference>
<dbReference type="CDD" id="cd18113">
    <property type="entry name" value="ATP-synt_F1_alpha_C"/>
    <property type="match status" value="1"/>
</dbReference>
<dbReference type="PROSITE" id="PS00152">
    <property type="entry name" value="ATPASE_ALPHA_BETA"/>
    <property type="match status" value="1"/>
</dbReference>
<dbReference type="Proteomes" id="UP000000600">
    <property type="component" value="Unassembled WGS sequence"/>
</dbReference>
<keyword evidence="5" id="KW-0406">Ion transport</keyword>
<accession>A0DK27</accession>
<evidence type="ECO:0000313" key="9">
    <source>
        <dbReference type="Proteomes" id="UP000000600"/>
    </source>
</evidence>
<comment type="similarity">
    <text evidence="2">Belongs to the ATPase alpha/beta chains family.</text>
</comment>
<dbReference type="Gene3D" id="1.20.150.20">
    <property type="entry name" value="ATP synthase alpha/beta chain, C-terminal domain"/>
    <property type="match status" value="1"/>
</dbReference>
<dbReference type="GO" id="GO:0046933">
    <property type="term" value="F:proton-transporting ATP synthase activity, rotational mechanism"/>
    <property type="evidence" value="ECO:0007669"/>
    <property type="project" value="InterPro"/>
</dbReference>
<dbReference type="GO" id="GO:0005524">
    <property type="term" value="F:ATP binding"/>
    <property type="evidence" value="ECO:0007669"/>
    <property type="project" value="InterPro"/>
</dbReference>
<dbReference type="InterPro" id="IPR000793">
    <property type="entry name" value="ATP_synth_asu_C"/>
</dbReference>
<dbReference type="InterPro" id="IPR005294">
    <property type="entry name" value="ATP_synth_F1_asu"/>
</dbReference>
<proteinExistence type="inferred from homology"/>
<keyword evidence="3" id="KW-0813">Transport</keyword>